<protein>
    <submittedName>
        <fullName evidence="5">AraC family transcriptional regulator</fullName>
    </submittedName>
</protein>
<feature type="region of interest" description="Disordered" evidence="3">
    <location>
        <begin position="1"/>
        <end position="20"/>
    </location>
</feature>
<dbReference type="InterPro" id="IPR009594">
    <property type="entry name" value="Tscrpt_reg_HTH_AraC_N"/>
</dbReference>
<dbReference type="Gene3D" id="1.10.10.60">
    <property type="entry name" value="Homeodomain-like"/>
    <property type="match status" value="2"/>
</dbReference>
<evidence type="ECO:0000256" key="1">
    <source>
        <dbReference type="ARBA" id="ARBA00023015"/>
    </source>
</evidence>
<dbReference type="SMART" id="SM00342">
    <property type="entry name" value="HTH_ARAC"/>
    <property type="match status" value="1"/>
</dbReference>
<dbReference type="RefSeq" id="WP_275707285.1">
    <property type="nucleotide sequence ID" value="NZ_JAKLTN010000001.1"/>
</dbReference>
<sequence>MENSLQTTATQNDSVIDPARRMREQRAELADIVRRHCPHDGAQETAIPGLSVFRGSTTCTTSCGIASSIFAMMAQGAKRIQVGDDCYDYDAGHYLVSSVELPVFSQLTRASVLEPYLGFGLRLDPVKLGELCARLPKNILPSEVDRGIGVAAQTVEIQEAALRLARLLDTPADIPVLAPLAEQELLYRLLTGALGSRLHQAASHGSHSHRIVRTISLLQMRLAETISIDEMAALANMSKSSLHHHFKALTGMTPLQYQKQLRLQEARRIMLTHNQDAASAAHRVGYESPSQFSREYRRMFGTPPASDVAQLRGTAPAAV</sequence>
<dbReference type="PANTHER" id="PTHR43436:SF1">
    <property type="entry name" value="TRANSCRIPTIONAL REGULATORY PROTEIN"/>
    <property type="match status" value="1"/>
</dbReference>
<dbReference type="Pfam" id="PF06719">
    <property type="entry name" value="AraC_N"/>
    <property type="match status" value="1"/>
</dbReference>
<evidence type="ECO:0000256" key="3">
    <source>
        <dbReference type="SAM" id="MobiDB-lite"/>
    </source>
</evidence>
<evidence type="ECO:0000313" key="5">
    <source>
        <dbReference type="EMBL" id="MCG2575895.1"/>
    </source>
</evidence>
<dbReference type="Pfam" id="PF12833">
    <property type="entry name" value="HTH_18"/>
    <property type="match status" value="1"/>
</dbReference>
<keyword evidence="6" id="KW-1185">Reference proteome</keyword>
<proteinExistence type="predicted"/>
<feature type="compositionally biased region" description="Polar residues" evidence="3">
    <location>
        <begin position="1"/>
        <end position="14"/>
    </location>
</feature>
<dbReference type="SUPFAM" id="SSF46689">
    <property type="entry name" value="Homeodomain-like"/>
    <property type="match status" value="2"/>
</dbReference>
<dbReference type="InterPro" id="IPR018060">
    <property type="entry name" value="HTH_AraC"/>
</dbReference>
<dbReference type="Proteomes" id="UP001165384">
    <property type="component" value="Unassembled WGS sequence"/>
</dbReference>
<organism evidence="5 6">
    <name type="scientific">Dechloromonas hankyongensis</name>
    <dbReference type="NCBI Taxonomy" id="2908002"/>
    <lineage>
        <taxon>Bacteria</taxon>
        <taxon>Pseudomonadati</taxon>
        <taxon>Pseudomonadota</taxon>
        <taxon>Betaproteobacteria</taxon>
        <taxon>Rhodocyclales</taxon>
        <taxon>Azonexaceae</taxon>
        <taxon>Dechloromonas</taxon>
    </lineage>
</organism>
<dbReference type="PROSITE" id="PS01124">
    <property type="entry name" value="HTH_ARAC_FAMILY_2"/>
    <property type="match status" value="1"/>
</dbReference>
<accession>A0ABS9JYA7</accession>
<evidence type="ECO:0000259" key="4">
    <source>
        <dbReference type="PROSITE" id="PS01124"/>
    </source>
</evidence>
<keyword evidence="1" id="KW-0805">Transcription regulation</keyword>
<evidence type="ECO:0000313" key="6">
    <source>
        <dbReference type="Proteomes" id="UP001165384"/>
    </source>
</evidence>
<name>A0ABS9JYA7_9RHOO</name>
<feature type="domain" description="HTH araC/xylS-type" evidence="4">
    <location>
        <begin position="212"/>
        <end position="310"/>
    </location>
</feature>
<evidence type="ECO:0000256" key="2">
    <source>
        <dbReference type="ARBA" id="ARBA00023163"/>
    </source>
</evidence>
<reference evidence="5" key="1">
    <citation type="submission" date="2022-01" db="EMBL/GenBank/DDBJ databases">
        <authorList>
            <person name="Jo J.-H."/>
            <person name="Im W.-T."/>
        </authorList>
    </citation>
    <scope>NUCLEOTIDE SEQUENCE</scope>
    <source>
        <strain evidence="5">XY25</strain>
    </source>
</reference>
<gene>
    <name evidence="5" type="ORF">LZ012_02675</name>
</gene>
<dbReference type="PANTHER" id="PTHR43436">
    <property type="entry name" value="ARAC-FAMILY TRANSCRIPTIONAL REGULATOR"/>
    <property type="match status" value="1"/>
</dbReference>
<dbReference type="InterPro" id="IPR009057">
    <property type="entry name" value="Homeodomain-like_sf"/>
</dbReference>
<dbReference type="EMBL" id="JAKLTN010000001">
    <property type="protein sequence ID" value="MCG2575895.1"/>
    <property type="molecule type" value="Genomic_DNA"/>
</dbReference>
<comment type="caution">
    <text evidence="5">The sequence shown here is derived from an EMBL/GenBank/DDBJ whole genome shotgun (WGS) entry which is preliminary data.</text>
</comment>
<keyword evidence="2" id="KW-0804">Transcription</keyword>